<dbReference type="PROSITE" id="PS50303">
    <property type="entry name" value="PUM_HD"/>
    <property type="match status" value="1"/>
</dbReference>
<feature type="repeat" description="Pumilio" evidence="5">
    <location>
        <begin position="782"/>
        <end position="817"/>
    </location>
</feature>
<keyword evidence="2" id="KW-0963">Cytoplasm</keyword>
<keyword evidence="3" id="KW-0677">Repeat</keyword>
<dbReference type="FunFam" id="1.25.10.10:FF:000004">
    <property type="entry name" value="Pumilio homolog 1 isoform 2"/>
    <property type="match status" value="1"/>
</dbReference>
<dbReference type="RefSeq" id="XP_005704691.1">
    <property type="nucleotide sequence ID" value="XM_005704634.1"/>
</dbReference>
<feature type="repeat" description="Pumilio" evidence="5">
    <location>
        <begin position="674"/>
        <end position="709"/>
    </location>
</feature>
<dbReference type="InterPro" id="IPR016024">
    <property type="entry name" value="ARM-type_fold"/>
</dbReference>
<feature type="region of interest" description="Disordered" evidence="6">
    <location>
        <begin position="259"/>
        <end position="321"/>
    </location>
</feature>
<dbReference type="PANTHER" id="PTHR12537:SF12">
    <property type="entry name" value="MATERNAL PROTEIN PUMILIO"/>
    <property type="match status" value="1"/>
</dbReference>
<evidence type="ECO:0000256" key="2">
    <source>
        <dbReference type="ARBA" id="ARBA00022490"/>
    </source>
</evidence>
<keyword evidence="9" id="KW-1185">Reference proteome</keyword>
<evidence type="ECO:0000256" key="5">
    <source>
        <dbReference type="PROSITE-ProRule" id="PRU00317"/>
    </source>
</evidence>
<organism evidence="8 9">
    <name type="scientific">Galdieria sulphuraria</name>
    <name type="common">Red alga</name>
    <dbReference type="NCBI Taxonomy" id="130081"/>
    <lineage>
        <taxon>Eukaryota</taxon>
        <taxon>Rhodophyta</taxon>
        <taxon>Bangiophyceae</taxon>
        <taxon>Galdieriales</taxon>
        <taxon>Galdieriaceae</taxon>
        <taxon>Galdieria</taxon>
    </lineage>
</organism>
<dbReference type="GO" id="GO:0003729">
    <property type="term" value="F:mRNA binding"/>
    <property type="evidence" value="ECO:0007669"/>
    <property type="project" value="TreeGrafter"/>
</dbReference>
<dbReference type="CDD" id="cd07920">
    <property type="entry name" value="Pumilio"/>
    <property type="match status" value="1"/>
</dbReference>
<dbReference type="OrthoDB" id="668540at2759"/>
<dbReference type="Pfam" id="PF00806">
    <property type="entry name" value="PUF"/>
    <property type="match status" value="8"/>
</dbReference>
<dbReference type="InterPro" id="IPR001313">
    <property type="entry name" value="Pumilio_RNA-bd_rpt"/>
</dbReference>
<keyword evidence="4" id="KW-0694">RNA-binding</keyword>
<feature type="repeat" description="Pumilio" evidence="5">
    <location>
        <begin position="933"/>
        <end position="969"/>
    </location>
</feature>
<dbReference type="GeneID" id="17087032"/>
<dbReference type="AlphaFoldDB" id="M2VXZ4"/>
<dbReference type="GO" id="GO:0010608">
    <property type="term" value="P:post-transcriptional regulation of gene expression"/>
    <property type="evidence" value="ECO:0007669"/>
    <property type="project" value="TreeGrafter"/>
</dbReference>
<dbReference type="InterPro" id="IPR033133">
    <property type="entry name" value="PUM-HD"/>
</dbReference>
<dbReference type="SMART" id="SM00025">
    <property type="entry name" value="Pumilio"/>
    <property type="match status" value="8"/>
</dbReference>
<evidence type="ECO:0000256" key="3">
    <source>
        <dbReference type="ARBA" id="ARBA00022737"/>
    </source>
</evidence>
<evidence type="ECO:0000313" key="9">
    <source>
        <dbReference type="Proteomes" id="UP000030680"/>
    </source>
</evidence>
<dbReference type="PROSITE" id="PS50302">
    <property type="entry name" value="PUM"/>
    <property type="match status" value="8"/>
</dbReference>
<dbReference type="InterPro" id="IPR033712">
    <property type="entry name" value="Pumilio_RNA-bd"/>
</dbReference>
<dbReference type="EMBL" id="KB454523">
    <property type="protein sequence ID" value="EME28171.1"/>
    <property type="molecule type" value="Genomic_DNA"/>
</dbReference>
<feature type="repeat" description="Pumilio" evidence="5">
    <location>
        <begin position="854"/>
        <end position="889"/>
    </location>
</feature>
<evidence type="ECO:0000256" key="4">
    <source>
        <dbReference type="ARBA" id="ARBA00022884"/>
    </source>
</evidence>
<evidence type="ECO:0000256" key="1">
    <source>
        <dbReference type="ARBA" id="ARBA00004496"/>
    </source>
</evidence>
<dbReference type="Gene3D" id="1.25.10.10">
    <property type="entry name" value="Leucine-rich Repeat Variant"/>
    <property type="match status" value="1"/>
</dbReference>
<feature type="repeat" description="Pumilio" evidence="5">
    <location>
        <begin position="818"/>
        <end position="853"/>
    </location>
</feature>
<feature type="compositionally biased region" description="Polar residues" evidence="6">
    <location>
        <begin position="266"/>
        <end position="280"/>
    </location>
</feature>
<dbReference type="KEGG" id="gsl:Gasu_43370"/>
<comment type="subcellular location">
    <subcellularLocation>
        <location evidence="1">Cytoplasm</location>
    </subcellularLocation>
</comment>
<dbReference type="PANTHER" id="PTHR12537">
    <property type="entry name" value="RNA BINDING PROTEIN PUMILIO-RELATED"/>
    <property type="match status" value="1"/>
</dbReference>
<name>M2VXZ4_GALSU</name>
<feature type="region of interest" description="Disordered" evidence="6">
    <location>
        <begin position="232"/>
        <end position="251"/>
    </location>
</feature>
<evidence type="ECO:0000256" key="6">
    <source>
        <dbReference type="SAM" id="MobiDB-lite"/>
    </source>
</evidence>
<feature type="domain" description="PUM-HD" evidence="7">
    <location>
        <begin position="652"/>
        <end position="995"/>
    </location>
</feature>
<dbReference type="Gramene" id="EME28171">
    <property type="protein sequence ID" value="EME28171"/>
    <property type="gene ID" value="Gasu_43370"/>
</dbReference>
<dbReference type="SUPFAM" id="SSF48371">
    <property type="entry name" value="ARM repeat"/>
    <property type="match status" value="1"/>
</dbReference>
<proteinExistence type="predicted"/>
<reference evidence="9" key="1">
    <citation type="journal article" date="2013" name="Science">
        <title>Gene transfer from bacteria and archaea facilitated evolution of an extremophilic eukaryote.</title>
        <authorList>
            <person name="Schonknecht G."/>
            <person name="Chen W.H."/>
            <person name="Ternes C.M."/>
            <person name="Barbier G.G."/>
            <person name="Shrestha R.P."/>
            <person name="Stanke M."/>
            <person name="Brautigam A."/>
            <person name="Baker B.J."/>
            <person name="Banfield J.F."/>
            <person name="Garavito R.M."/>
            <person name="Carr K."/>
            <person name="Wilkerson C."/>
            <person name="Rensing S.A."/>
            <person name="Gagneul D."/>
            <person name="Dickenson N.E."/>
            <person name="Oesterhelt C."/>
            <person name="Lercher M.J."/>
            <person name="Weber A.P."/>
        </authorList>
    </citation>
    <scope>NUCLEOTIDE SEQUENCE [LARGE SCALE GENOMIC DNA]</scope>
    <source>
        <strain evidence="9">074W</strain>
    </source>
</reference>
<dbReference type="eggNOG" id="KOG1488">
    <property type="taxonomic scope" value="Eukaryota"/>
</dbReference>
<dbReference type="Proteomes" id="UP000030680">
    <property type="component" value="Unassembled WGS sequence"/>
</dbReference>
<feature type="repeat" description="Pumilio" evidence="5">
    <location>
        <begin position="890"/>
        <end position="925"/>
    </location>
</feature>
<feature type="repeat" description="Pumilio" evidence="5">
    <location>
        <begin position="746"/>
        <end position="781"/>
    </location>
</feature>
<protein>
    <submittedName>
        <fullName evidence="8">RNA-binding protein</fullName>
    </submittedName>
</protein>
<dbReference type="STRING" id="130081.M2VXZ4"/>
<dbReference type="SMR" id="M2VXZ4"/>
<accession>M2VXZ4</accession>
<evidence type="ECO:0000259" key="7">
    <source>
        <dbReference type="PROSITE" id="PS50303"/>
    </source>
</evidence>
<sequence>MSVDSGKDDPEKTLLGIKLLHLDNDIGDLDQELKGSLVQDSTCQLPATNSPFIADEERRRLETLRSSSAPPSLFFSTFDLFGNNNKVGGEDDVSLETVYEGVRPDDPRLDPAYFEYYYTQKRNDPRFPKPLLSYTDFRIASERKGKNYSKEFLNDLKEASSSEKSSLVENVTEDNPSMNNSGHAIKQPQPVIARRVPVAGAVRPSTPGTIGDRVSSKLNFNVELSNLPLNTSASSDVSLVSPSASSSWPKSVMDRIQEDFPRTPSPALSNNALRKQTVSSPRKPVERVRSFGDIACSDSLAPGSPSPPPTEQRTKQLDRSSSLDIQFHDTDTLKVAASTIESTLQTVGDQKLMQGSTSEGITNGSRVSRRVARDSLQNEHPWQVSAAAKDALMDSQTRNVPWKMHSKGMEYSSGETSGFSHGGPFPKSNIDSSQVHSRMETLDQTGFSPFIGAQDNHFVNDMNNAVPTSSYLGQPSQQLYAAQFAQFAAYNAAAAVAANTGNPPSRNAFYASPTMTGVSFPGATPLYLNPGIGIPSNNRPTREAWESHPMNNVSFPKFFGSSYSPQGHSMEKGADIKAHYNRVAADNSIGASSFYSSPSKRGGKTRKGMKSKIEQEYLPKERSNSVETKRSPLLEEFRQTCLVGRPSSNAQSVSQLYPSAFISSAPVRNWELLDIRGHIAEFASDQHGSRFIQQKLEGANLEEIRSLVAELGPDIDRLVIDVFGNYVVQKLLEHGDENIRQLLTKKLEGHMLSLSLHMYGCRVVQKALEVLKGNERTQLVQELDGHVLQCIRDQNGNHVIQKCIELVEPENIVFIVDSVKGQAVALAEHAYGCRVVQRVLEHCPKEHKAEILAEIMGCARDLIRDQYGNYVIQHIVEKGDADNKAVIMKVVLNEVVAFAQHKFASNVVERCLQYGSPVQRMDFIEVLVRGKDSAEDCPLSNLVKDQFGNYVVQRILDVANEDHLKRVVSILKEQIPYLKKYSYGKHIIAKLENLRS</sequence>
<feature type="repeat" description="Pumilio" evidence="5">
    <location>
        <begin position="710"/>
        <end position="745"/>
    </location>
</feature>
<evidence type="ECO:0000313" key="8">
    <source>
        <dbReference type="EMBL" id="EME28171.1"/>
    </source>
</evidence>
<gene>
    <name evidence="8" type="ORF">Gasu_43370</name>
</gene>
<dbReference type="InterPro" id="IPR011989">
    <property type="entry name" value="ARM-like"/>
</dbReference>
<dbReference type="GO" id="GO:0005737">
    <property type="term" value="C:cytoplasm"/>
    <property type="evidence" value="ECO:0007669"/>
    <property type="project" value="UniProtKB-SubCell"/>
</dbReference>